<comment type="similarity">
    <text evidence="1 6 7">Belongs to the acetokinase family.</text>
</comment>
<dbReference type="Pfam" id="PF00871">
    <property type="entry name" value="Acetate_kinase"/>
    <property type="match status" value="1"/>
</dbReference>
<feature type="active site" description="Proton donor/acceptor" evidence="6">
    <location>
        <position position="147"/>
    </location>
</feature>
<comment type="function">
    <text evidence="6">Catalyzes the formation of acetyl phosphate from acetate and ATP. Can also catalyze the reverse reaction.</text>
</comment>
<accession>A0A7Z2YFE8</accession>
<name>A0A7Z2YFE8_9VIBR</name>
<dbReference type="InterPro" id="IPR000890">
    <property type="entry name" value="Aliphatic_acid_kin_short-chain"/>
</dbReference>
<keyword evidence="5 6" id="KW-0067">ATP-binding</keyword>
<keyword evidence="9" id="KW-1185">Reference proteome</keyword>
<evidence type="ECO:0000313" key="9">
    <source>
        <dbReference type="Proteomes" id="UP000464262"/>
    </source>
</evidence>
<sequence length="402" mass="44518">MNKFVLSINAGSSSLKFQLILMPDESCIMSGLFEGKRTALTKFKVNTKQNHKFEVNGGWDFSAAVDFLMQYLKEEKIIQSVDEIYCVGHRVAHGGEEYSQPVMITEQVKNSILSLSKLAPIHNPINLLCIEAFEDRLPGVPQVAVFDTAFHQTLPQEQYLYPLPYTLYEEYGIRKFGFHGTSHQYVNSVVEKQCSPIESKRIISCHLGSGASICAIEDGKSVATTMGYTPLAGLMMGTRCGDIDPSLPLYLAQNTPMSINDVSNMMNNASGLLGVSELSDDCRVLQRASEQGDERAALALRMFANKVKETIGRYCSVLDGLDTLVFTGGIGENSAYIRQQVLDSLSYLGIRYCEASNEQNHSVLSQPDSQIKVLIVNTDEELMIARETVRVLSHQSEPNNSN</sequence>
<keyword evidence="6" id="KW-0963">Cytoplasm</keyword>
<dbReference type="SUPFAM" id="SSF53067">
    <property type="entry name" value="Actin-like ATPase domain"/>
    <property type="match status" value="2"/>
</dbReference>
<dbReference type="GO" id="GO:0008776">
    <property type="term" value="F:acetate kinase activity"/>
    <property type="evidence" value="ECO:0007669"/>
    <property type="project" value="UniProtKB-UniRule"/>
</dbReference>
<feature type="binding site" evidence="6">
    <location>
        <position position="380"/>
    </location>
    <ligand>
        <name>Mg(2+)</name>
        <dbReference type="ChEBI" id="CHEBI:18420"/>
    </ligand>
</feature>
<feature type="binding site" evidence="6">
    <location>
        <position position="90"/>
    </location>
    <ligand>
        <name>substrate</name>
    </ligand>
</feature>
<dbReference type="InterPro" id="IPR004372">
    <property type="entry name" value="Ac/propionate_kinase"/>
</dbReference>
<dbReference type="UniPathway" id="UPA00340">
    <property type="reaction ID" value="UER00458"/>
</dbReference>
<keyword evidence="4 6" id="KW-0418">Kinase</keyword>
<dbReference type="CDD" id="cd24010">
    <property type="entry name" value="ASKHA_NBD_AcK_PK"/>
    <property type="match status" value="1"/>
</dbReference>
<evidence type="ECO:0000256" key="4">
    <source>
        <dbReference type="ARBA" id="ARBA00022777"/>
    </source>
</evidence>
<gene>
    <name evidence="6" type="primary">ackA</name>
    <name evidence="8" type="ORF">GT360_17995</name>
</gene>
<evidence type="ECO:0000256" key="3">
    <source>
        <dbReference type="ARBA" id="ARBA00022741"/>
    </source>
</evidence>
<keyword evidence="6" id="KW-0479">Metal-binding</keyword>
<proteinExistence type="inferred from homology"/>
<dbReference type="KEGG" id="vas:GT360_17995"/>
<keyword evidence="6" id="KW-0460">Magnesium</keyword>
<protein>
    <recommendedName>
        <fullName evidence="6">Acetate kinase</fullName>
        <ecNumber evidence="6">2.7.2.1</ecNumber>
    </recommendedName>
    <alternativeName>
        <fullName evidence="6">Acetokinase</fullName>
    </alternativeName>
</protein>
<keyword evidence="2 6" id="KW-0808">Transferase</keyword>
<dbReference type="GO" id="GO:0000287">
    <property type="term" value="F:magnesium ion binding"/>
    <property type="evidence" value="ECO:0007669"/>
    <property type="project" value="UniProtKB-UniRule"/>
</dbReference>
<dbReference type="PANTHER" id="PTHR21060:SF15">
    <property type="entry name" value="ACETATE KINASE-RELATED"/>
    <property type="match status" value="1"/>
</dbReference>
<comment type="subcellular location">
    <subcellularLocation>
        <location evidence="6">Cytoplasm</location>
    </subcellularLocation>
</comment>
<dbReference type="GO" id="GO:0006083">
    <property type="term" value="P:acetate metabolic process"/>
    <property type="evidence" value="ECO:0007669"/>
    <property type="project" value="TreeGrafter"/>
</dbReference>
<comment type="catalytic activity">
    <reaction evidence="6">
        <text>acetate + ATP = acetyl phosphate + ADP</text>
        <dbReference type="Rhea" id="RHEA:11352"/>
        <dbReference type="ChEBI" id="CHEBI:22191"/>
        <dbReference type="ChEBI" id="CHEBI:30089"/>
        <dbReference type="ChEBI" id="CHEBI:30616"/>
        <dbReference type="ChEBI" id="CHEBI:456216"/>
        <dbReference type="EC" id="2.7.2.1"/>
    </reaction>
</comment>
<dbReference type="Gene3D" id="3.30.420.40">
    <property type="match status" value="2"/>
</dbReference>
<feature type="binding site" evidence="6">
    <location>
        <begin position="206"/>
        <end position="210"/>
    </location>
    <ligand>
        <name>ATP</name>
        <dbReference type="ChEBI" id="CHEBI:30616"/>
    </ligand>
</feature>
<dbReference type="PROSITE" id="PS01076">
    <property type="entry name" value="ACETATE_KINASE_2"/>
    <property type="match status" value="1"/>
</dbReference>
<comment type="pathway">
    <text evidence="6">Metabolic intermediate biosynthesis; acetyl-CoA biosynthesis; acetyl-CoA from acetate: step 1/2.</text>
</comment>
<dbReference type="AlphaFoldDB" id="A0A7Z2YFE8"/>
<evidence type="ECO:0000256" key="1">
    <source>
        <dbReference type="ARBA" id="ARBA00008748"/>
    </source>
</evidence>
<dbReference type="GO" id="GO:0005524">
    <property type="term" value="F:ATP binding"/>
    <property type="evidence" value="ECO:0007669"/>
    <property type="project" value="UniProtKB-KW"/>
</dbReference>
<evidence type="ECO:0000256" key="2">
    <source>
        <dbReference type="ARBA" id="ARBA00022679"/>
    </source>
</evidence>
<evidence type="ECO:0000256" key="7">
    <source>
        <dbReference type="RuleBase" id="RU003835"/>
    </source>
</evidence>
<dbReference type="HAMAP" id="MF_00020">
    <property type="entry name" value="Acetate_kinase"/>
    <property type="match status" value="1"/>
</dbReference>
<organism evidence="8 9">
    <name type="scientific">Vibrio astriarenae</name>
    <dbReference type="NCBI Taxonomy" id="1481923"/>
    <lineage>
        <taxon>Bacteria</taxon>
        <taxon>Pseudomonadati</taxon>
        <taxon>Pseudomonadota</taxon>
        <taxon>Gammaproteobacteria</taxon>
        <taxon>Vibrionales</taxon>
        <taxon>Vibrionaceae</taxon>
        <taxon>Vibrio</taxon>
    </lineage>
</organism>
<dbReference type="PROSITE" id="PS01075">
    <property type="entry name" value="ACETATE_KINASE_1"/>
    <property type="match status" value="1"/>
</dbReference>
<feature type="site" description="Transition state stabilizer" evidence="6">
    <location>
        <position position="239"/>
    </location>
</feature>
<comment type="subunit">
    <text evidence="6">Homodimer.</text>
</comment>
<dbReference type="RefSeq" id="WP_164650332.1">
    <property type="nucleotide sequence ID" value="NZ_CP047476.1"/>
</dbReference>
<dbReference type="InterPro" id="IPR023865">
    <property type="entry name" value="Aliphatic_acid_kinase_CS"/>
</dbReference>
<feature type="binding site" evidence="6">
    <location>
        <begin position="281"/>
        <end position="283"/>
    </location>
    <ligand>
        <name>ATP</name>
        <dbReference type="ChEBI" id="CHEBI:30616"/>
    </ligand>
</feature>
<dbReference type="GO" id="GO:0005737">
    <property type="term" value="C:cytoplasm"/>
    <property type="evidence" value="ECO:0007669"/>
    <property type="project" value="UniProtKB-SubCell"/>
</dbReference>
<dbReference type="PIRSF" id="PIRSF000722">
    <property type="entry name" value="Acetate_prop_kin"/>
    <property type="match status" value="1"/>
</dbReference>
<dbReference type="InterPro" id="IPR043129">
    <property type="entry name" value="ATPase_NBD"/>
</dbReference>
<keyword evidence="3 6" id="KW-0547">Nucleotide-binding</keyword>
<dbReference type="PRINTS" id="PR00471">
    <property type="entry name" value="ACETATEKNASE"/>
</dbReference>
<dbReference type="NCBIfam" id="TIGR00016">
    <property type="entry name" value="ackA"/>
    <property type="match status" value="1"/>
</dbReference>
<feature type="binding site" evidence="6">
    <location>
        <begin position="329"/>
        <end position="333"/>
    </location>
    <ligand>
        <name>ATP</name>
        <dbReference type="ChEBI" id="CHEBI:30616"/>
    </ligand>
</feature>
<evidence type="ECO:0000313" key="8">
    <source>
        <dbReference type="EMBL" id="QIA65432.1"/>
    </source>
</evidence>
<evidence type="ECO:0000256" key="6">
    <source>
        <dbReference type="HAMAP-Rule" id="MF_00020"/>
    </source>
</evidence>
<dbReference type="EMBL" id="CP047476">
    <property type="protein sequence ID" value="QIA65432.1"/>
    <property type="molecule type" value="Genomic_DNA"/>
</dbReference>
<feature type="binding site" evidence="6">
    <location>
        <position position="9"/>
    </location>
    <ligand>
        <name>Mg(2+)</name>
        <dbReference type="ChEBI" id="CHEBI:18420"/>
    </ligand>
</feature>
<dbReference type="PANTHER" id="PTHR21060">
    <property type="entry name" value="ACETATE KINASE"/>
    <property type="match status" value="1"/>
</dbReference>
<reference evidence="8 9" key="1">
    <citation type="submission" date="2020-01" db="EMBL/GenBank/DDBJ databases">
        <title>Whole genome and functional gene identification of agarase of Vibrio HN897.</title>
        <authorList>
            <person name="Liu Y."/>
            <person name="Zhao Z."/>
        </authorList>
    </citation>
    <scope>NUCLEOTIDE SEQUENCE [LARGE SCALE GENOMIC DNA]</scope>
    <source>
        <strain evidence="8 9">HN897</strain>
    </source>
</reference>
<dbReference type="EC" id="2.7.2.1" evidence="6"/>
<dbReference type="Proteomes" id="UP000464262">
    <property type="component" value="Chromosome 2"/>
</dbReference>
<evidence type="ECO:0000256" key="5">
    <source>
        <dbReference type="ARBA" id="ARBA00022840"/>
    </source>
</evidence>
<dbReference type="GO" id="GO:0006085">
    <property type="term" value="P:acetyl-CoA biosynthetic process"/>
    <property type="evidence" value="ECO:0007669"/>
    <property type="project" value="UniProtKB-UniRule"/>
</dbReference>
<feature type="site" description="Transition state stabilizer" evidence="6">
    <location>
        <position position="179"/>
    </location>
</feature>
<comment type="cofactor">
    <cofactor evidence="6">
        <name>Mg(2+)</name>
        <dbReference type="ChEBI" id="CHEBI:18420"/>
    </cofactor>
    <cofactor evidence="6">
        <name>Mn(2+)</name>
        <dbReference type="ChEBI" id="CHEBI:29035"/>
    </cofactor>
    <text evidence="6">Mg(2+). Can also accept Mn(2+).</text>
</comment>
<feature type="binding site" evidence="6">
    <location>
        <position position="16"/>
    </location>
    <ligand>
        <name>ATP</name>
        <dbReference type="ChEBI" id="CHEBI:30616"/>
    </ligand>
</feature>